<name>A0ABW2Y8U8_9GAMM</name>
<dbReference type="Proteomes" id="UP001597110">
    <property type="component" value="Unassembled WGS sequence"/>
</dbReference>
<sequence>MTHWRNLLLWGGLLLALVVANLGIRGHERTLSEGRVVLLELAPVDPRSLMQGDYMVLRFAVDEAIRDAQHPERRSGSNATALWNMDDSCGSKGCSDGYVVVVPDRDGVGRFVRIQDAPQRLAEGEIALQFRVRKWFQIVIAGNSWFFPEGQAKRYEPARYAELRVASDGTALIAGLRDEKRRPL</sequence>
<dbReference type="EMBL" id="JBHTIF010000001">
    <property type="protein sequence ID" value="MFD0724974.1"/>
    <property type="molecule type" value="Genomic_DNA"/>
</dbReference>
<comment type="caution">
    <text evidence="1">The sequence shown here is derived from an EMBL/GenBank/DDBJ whole genome shotgun (WGS) entry which is preliminary data.</text>
</comment>
<proteinExistence type="predicted"/>
<protein>
    <submittedName>
        <fullName evidence="1">GDYXXLXY domain-containing protein</fullName>
    </submittedName>
</protein>
<accession>A0ABW2Y8U8</accession>
<organism evidence="1 2">
    <name type="scientific">Lysobacter brunescens</name>
    <dbReference type="NCBI Taxonomy" id="262323"/>
    <lineage>
        <taxon>Bacteria</taxon>
        <taxon>Pseudomonadati</taxon>
        <taxon>Pseudomonadota</taxon>
        <taxon>Gammaproteobacteria</taxon>
        <taxon>Lysobacterales</taxon>
        <taxon>Lysobacteraceae</taxon>
        <taxon>Lysobacter</taxon>
    </lineage>
</organism>
<dbReference type="RefSeq" id="WP_386822601.1">
    <property type="nucleotide sequence ID" value="NZ_JBHTIF010000001.1"/>
</dbReference>
<dbReference type="Pfam" id="PF14345">
    <property type="entry name" value="GDYXXLXY"/>
    <property type="match status" value="1"/>
</dbReference>
<evidence type="ECO:0000313" key="1">
    <source>
        <dbReference type="EMBL" id="MFD0724974.1"/>
    </source>
</evidence>
<dbReference type="InterPro" id="IPR025833">
    <property type="entry name" value="GDYXXLXY"/>
</dbReference>
<gene>
    <name evidence="1" type="ORF">ACFQ0E_05095</name>
</gene>
<evidence type="ECO:0000313" key="2">
    <source>
        <dbReference type="Proteomes" id="UP001597110"/>
    </source>
</evidence>
<reference evidence="2" key="1">
    <citation type="journal article" date="2019" name="Int. J. Syst. Evol. Microbiol.">
        <title>The Global Catalogue of Microorganisms (GCM) 10K type strain sequencing project: providing services to taxonomists for standard genome sequencing and annotation.</title>
        <authorList>
            <consortium name="The Broad Institute Genomics Platform"/>
            <consortium name="The Broad Institute Genome Sequencing Center for Infectious Disease"/>
            <person name="Wu L."/>
            <person name="Ma J."/>
        </authorList>
    </citation>
    <scope>NUCLEOTIDE SEQUENCE [LARGE SCALE GENOMIC DNA]</scope>
    <source>
        <strain evidence="2">CCUG 55585</strain>
    </source>
</reference>
<keyword evidence="2" id="KW-1185">Reference proteome</keyword>